<reference evidence="1" key="1">
    <citation type="journal article" date="2015" name="Genome Announc.">
        <title>Draft Genome Sequence of Tolypothrix boutellei Strain VB521301.</title>
        <authorList>
            <person name="Chandrababunaidu M.M."/>
            <person name="Singh D."/>
            <person name="Sen D."/>
            <person name="Bhan S."/>
            <person name="Das S."/>
            <person name="Gupta A."/>
            <person name="Adhikary S.P."/>
            <person name="Tripathy S."/>
        </authorList>
    </citation>
    <scope>NUCLEOTIDE SEQUENCE</scope>
    <source>
        <strain evidence="1">VB521301</strain>
    </source>
</reference>
<comment type="caution">
    <text evidence="1">The sequence shown here is derived from an EMBL/GenBank/DDBJ whole genome shotgun (WGS) entry which is preliminary data.</text>
</comment>
<sequence length="360" mass="39840">MCIRDRSIVGIAFLIWFFFLKPPSPAQLVAFSPDSINYIQGDEIRLDWQVSNFQQISKLEIDNQGQTNNQSQIPSAPQIFDFRKGIPNKLNNICQAQLKYLTCSNYDTGVTQPGSYTFTLKLYTQGQNKPSSTESITVKINEKPAARVGSFQLDKSQYTSGDTILLSWTIQNPDQLAQLKITGKSDSGSENVLATYTNDQLKKSCQLTSQLLTCTKISLKTPEPGKYTFALQAFSQSGQPPNSYQIESTINILPKPLQIVFFTLNGSQEPNIVLQPNEPVVLQWEVEGEDISVQLTPFGTVASEGSLNLVANEALPNTIQLTATDKFGHSNSKGFSVKVSTPTPLPSPAPFMPLPRFNRF</sequence>
<accession>A0A0C1QP41</accession>
<gene>
    <name evidence="1" type="ORF">DA73_0239970</name>
</gene>
<dbReference type="OrthoDB" id="524102at2"/>
<dbReference type="EMBL" id="JHEG02000059">
    <property type="protein sequence ID" value="KIE07294.1"/>
    <property type="molecule type" value="Genomic_DNA"/>
</dbReference>
<name>A0A0C1QP41_9CYAN</name>
<organism evidence="1">
    <name type="scientific">Tolypothrix bouteillei VB521301</name>
    <dbReference type="NCBI Taxonomy" id="1479485"/>
    <lineage>
        <taxon>Bacteria</taxon>
        <taxon>Bacillati</taxon>
        <taxon>Cyanobacteriota</taxon>
        <taxon>Cyanophyceae</taxon>
        <taxon>Nostocales</taxon>
        <taxon>Tolypothrichaceae</taxon>
        <taxon>Tolypothrix</taxon>
    </lineage>
</organism>
<dbReference type="AlphaFoldDB" id="A0A0C1QP41"/>
<protein>
    <submittedName>
        <fullName evidence="1">Uncharacterized protein</fullName>
    </submittedName>
</protein>
<evidence type="ECO:0000313" key="1">
    <source>
        <dbReference type="EMBL" id="KIE07294.1"/>
    </source>
</evidence>
<proteinExistence type="predicted"/>
<dbReference type="STRING" id="1479485.DA73_0239970"/>